<reference evidence="2 3" key="1">
    <citation type="journal article" date="2019" name="Philos. Trans. R. Soc. Lond., B, Biol. Sci.">
        <title>Ant behaviour and brain gene expression of defending hosts depend on the ecological success of the intruding social parasite.</title>
        <authorList>
            <person name="Kaur R."/>
            <person name="Stoldt M."/>
            <person name="Jongepier E."/>
            <person name="Feldmeyer B."/>
            <person name="Menzel F."/>
            <person name="Bornberg-Bauer E."/>
            <person name="Foitzik S."/>
        </authorList>
    </citation>
    <scope>NUCLEOTIDE SEQUENCE [LARGE SCALE GENOMIC DNA]</scope>
    <source>
        <tissue evidence="2">Whole body</tissue>
    </source>
</reference>
<comment type="caution">
    <text evidence="2">The sequence shown here is derived from an EMBL/GenBank/DDBJ whole genome shotgun (WGS) entry which is preliminary data.</text>
</comment>
<dbReference type="AlphaFoldDB" id="A0A4S2L3U9"/>
<keyword evidence="3" id="KW-1185">Reference proteome</keyword>
<proteinExistence type="predicted"/>
<feature type="compositionally biased region" description="Basic and acidic residues" evidence="1">
    <location>
        <begin position="12"/>
        <end position="36"/>
    </location>
</feature>
<evidence type="ECO:0000256" key="1">
    <source>
        <dbReference type="SAM" id="MobiDB-lite"/>
    </source>
</evidence>
<evidence type="ECO:0000313" key="2">
    <source>
        <dbReference type="EMBL" id="TGZ57403.1"/>
    </source>
</evidence>
<evidence type="ECO:0000313" key="3">
    <source>
        <dbReference type="Proteomes" id="UP000310200"/>
    </source>
</evidence>
<dbReference type="Proteomes" id="UP000310200">
    <property type="component" value="Unassembled WGS sequence"/>
</dbReference>
<accession>A0A4S2L3U9</accession>
<sequence>MRNDGPRATTRTHVDTGKVEGNRPEGEGGGSEGRRANDSFFLSRHAVPYVRLRVLHVRACATIGQVDRILREPSWRCSPRSSPRAAKLAEDRTLEDALSGDRIYRVAGRTAVEPVRSVARIKCTNANFGPRDFPQREVSSGQRGKATARTEGGQDFGRDWRDAASLIIGLNVANADFDESSGFECPL</sequence>
<feature type="non-terminal residue" evidence="2">
    <location>
        <position position="187"/>
    </location>
</feature>
<feature type="region of interest" description="Disordered" evidence="1">
    <location>
        <begin position="1"/>
        <end position="36"/>
    </location>
</feature>
<feature type="region of interest" description="Disordered" evidence="1">
    <location>
        <begin position="132"/>
        <end position="155"/>
    </location>
</feature>
<organism evidence="2 3">
    <name type="scientific">Temnothorax longispinosus</name>
    <dbReference type="NCBI Taxonomy" id="300112"/>
    <lineage>
        <taxon>Eukaryota</taxon>
        <taxon>Metazoa</taxon>
        <taxon>Ecdysozoa</taxon>
        <taxon>Arthropoda</taxon>
        <taxon>Hexapoda</taxon>
        <taxon>Insecta</taxon>
        <taxon>Pterygota</taxon>
        <taxon>Neoptera</taxon>
        <taxon>Endopterygota</taxon>
        <taxon>Hymenoptera</taxon>
        <taxon>Apocrita</taxon>
        <taxon>Aculeata</taxon>
        <taxon>Formicoidea</taxon>
        <taxon>Formicidae</taxon>
        <taxon>Myrmicinae</taxon>
        <taxon>Temnothorax</taxon>
    </lineage>
</organism>
<gene>
    <name evidence="2" type="ORF">DBV15_05798</name>
</gene>
<protein>
    <submittedName>
        <fullName evidence="2">Uncharacterized protein</fullName>
    </submittedName>
</protein>
<name>A0A4S2L3U9_9HYME</name>
<dbReference type="EMBL" id="QBLH01000150">
    <property type="protein sequence ID" value="TGZ57403.1"/>
    <property type="molecule type" value="Genomic_DNA"/>
</dbReference>